<reference evidence="4 5" key="1">
    <citation type="journal article" date="2020" name="Nature">
        <title>Six reference-quality genomes reveal evolution of bat adaptations.</title>
        <authorList>
            <person name="Jebb D."/>
            <person name="Huang Z."/>
            <person name="Pippel M."/>
            <person name="Hughes G.M."/>
            <person name="Lavrichenko K."/>
            <person name="Devanna P."/>
            <person name="Winkler S."/>
            <person name="Jermiin L.S."/>
            <person name="Skirmuntt E.C."/>
            <person name="Katzourakis A."/>
            <person name="Burkitt-Gray L."/>
            <person name="Ray D.A."/>
            <person name="Sullivan K.A.M."/>
            <person name="Roscito J.G."/>
            <person name="Kirilenko B.M."/>
            <person name="Davalos L.M."/>
            <person name="Corthals A.P."/>
            <person name="Power M.L."/>
            <person name="Jones G."/>
            <person name="Ransome R.D."/>
            <person name="Dechmann D.K.N."/>
            <person name="Locatelli A.G."/>
            <person name="Puechmaille S.J."/>
            <person name="Fedrigo O."/>
            <person name="Jarvis E.D."/>
            <person name="Hiller M."/>
            <person name="Vernes S.C."/>
            <person name="Myers E.W."/>
            <person name="Teeling E.C."/>
        </authorList>
    </citation>
    <scope>NUCLEOTIDE SEQUENCE [LARGE SCALE GENOMIC DNA]</scope>
    <source>
        <strain evidence="4">MMolMol1</strain>
        <tissue evidence="4">Muscle</tissue>
    </source>
</reference>
<feature type="domain" description="Tyrosine-protein phosphatase" evidence="3">
    <location>
        <begin position="52"/>
        <end position="99"/>
    </location>
</feature>
<dbReference type="PROSITE" id="PS50055">
    <property type="entry name" value="TYR_PHOSPHATASE_PTP"/>
    <property type="match status" value="1"/>
</dbReference>
<dbReference type="GO" id="GO:0004725">
    <property type="term" value="F:protein tyrosine phosphatase activity"/>
    <property type="evidence" value="ECO:0007669"/>
    <property type="project" value="UniProtKB-EC"/>
</dbReference>
<comment type="caution">
    <text evidence="4">The sequence shown here is derived from an EMBL/GenBank/DDBJ whole genome shotgun (WGS) entry which is preliminary data.</text>
</comment>
<proteinExistence type="predicted"/>
<evidence type="ECO:0000313" key="5">
    <source>
        <dbReference type="Proteomes" id="UP000550707"/>
    </source>
</evidence>
<sequence>MITDEEETVLLEPAVTPGVFVSCRESHACSASSPSSRLENPPTRIRTAMLIDILPYDYDCVELSEKNGDAGSSYINAYYIDGFKEPRKYIAAQGPREET</sequence>
<dbReference type="InterPro" id="IPR029021">
    <property type="entry name" value="Prot-tyrosine_phosphatase-like"/>
</dbReference>
<dbReference type="AlphaFoldDB" id="A0A7J8BNE2"/>
<keyword evidence="2" id="KW-0904">Protein phosphatase</keyword>
<dbReference type="InterPro" id="IPR000242">
    <property type="entry name" value="PTP_cat"/>
</dbReference>
<dbReference type="PANTHER" id="PTHR19134">
    <property type="entry name" value="RECEPTOR-TYPE TYROSINE-PROTEIN PHOSPHATASE"/>
    <property type="match status" value="1"/>
</dbReference>
<evidence type="ECO:0000256" key="2">
    <source>
        <dbReference type="ARBA" id="ARBA00022912"/>
    </source>
</evidence>
<evidence type="ECO:0000256" key="1">
    <source>
        <dbReference type="ARBA" id="ARBA00013064"/>
    </source>
</evidence>
<keyword evidence="2" id="KW-0378">Hydrolase</keyword>
<dbReference type="Gene3D" id="3.90.190.10">
    <property type="entry name" value="Protein tyrosine phosphatase superfamily"/>
    <property type="match status" value="1"/>
</dbReference>
<name>A0A7J8BNE2_MOLMO</name>
<dbReference type="Proteomes" id="UP000550707">
    <property type="component" value="Unassembled WGS sequence"/>
</dbReference>
<dbReference type="EMBL" id="JACASF010000023">
    <property type="protein sequence ID" value="KAF6399956.1"/>
    <property type="molecule type" value="Genomic_DNA"/>
</dbReference>
<dbReference type="InterPro" id="IPR050348">
    <property type="entry name" value="Protein-Tyr_Phosphatase"/>
</dbReference>
<dbReference type="Pfam" id="PF00102">
    <property type="entry name" value="Y_phosphatase"/>
    <property type="match status" value="1"/>
</dbReference>
<organism evidence="4 5">
    <name type="scientific">Molossus molossus</name>
    <name type="common">Pallas' mastiff bat</name>
    <name type="synonym">Vespertilio molossus</name>
    <dbReference type="NCBI Taxonomy" id="27622"/>
    <lineage>
        <taxon>Eukaryota</taxon>
        <taxon>Metazoa</taxon>
        <taxon>Chordata</taxon>
        <taxon>Craniata</taxon>
        <taxon>Vertebrata</taxon>
        <taxon>Euteleostomi</taxon>
        <taxon>Mammalia</taxon>
        <taxon>Eutheria</taxon>
        <taxon>Laurasiatheria</taxon>
        <taxon>Chiroptera</taxon>
        <taxon>Yangochiroptera</taxon>
        <taxon>Molossidae</taxon>
        <taxon>Molossus</taxon>
    </lineage>
</organism>
<dbReference type="PANTHER" id="PTHR19134:SF539">
    <property type="entry name" value="RECEPTOR-TYPE TYROSINE-PROTEIN PHOSPHATASE C"/>
    <property type="match status" value="1"/>
</dbReference>
<dbReference type="SUPFAM" id="SSF52799">
    <property type="entry name" value="(Phosphotyrosine protein) phosphatases II"/>
    <property type="match status" value="1"/>
</dbReference>
<gene>
    <name evidence="4" type="ORF">HJG59_015068</name>
</gene>
<protein>
    <recommendedName>
        <fullName evidence="1">protein-tyrosine-phosphatase</fullName>
        <ecNumber evidence="1">3.1.3.48</ecNumber>
    </recommendedName>
</protein>
<evidence type="ECO:0000313" key="4">
    <source>
        <dbReference type="EMBL" id="KAF6399956.1"/>
    </source>
</evidence>
<dbReference type="InParanoid" id="A0A7J8BNE2"/>
<accession>A0A7J8BNE2</accession>
<evidence type="ECO:0000259" key="3">
    <source>
        <dbReference type="PROSITE" id="PS50055"/>
    </source>
</evidence>
<dbReference type="EC" id="3.1.3.48" evidence="1"/>
<keyword evidence="5" id="KW-1185">Reference proteome</keyword>